<dbReference type="Gene3D" id="1.10.10.10">
    <property type="entry name" value="Winged helix-like DNA-binding domain superfamily/Winged helix DNA-binding domain"/>
    <property type="match status" value="1"/>
</dbReference>
<dbReference type="GO" id="GO:0043565">
    <property type="term" value="F:sequence-specific DNA binding"/>
    <property type="evidence" value="ECO:0007669"/>
    <property type="project" value="TreeGrafter"/>
</dbReference>
<evidence type="ECO:0000313" key="10">
    <source>
        <dbReference type="Proteomes" id="UP000538507"/>
    </source>
</evidence>
<evidence type="ECO:0000256" key="7">
    <source>
        <dbReference type="ARBA" id="ARBA00083243"/>
    </source>
</evidence>
<dbReference type="AlphaFoldDB" id="A0AAE2SYM9"/>
<evidence type="ECO:0000256" key="1">
    <source>
        <dbReference type="ARBA" id="ARBA00009437"/>
    </source>
</evidence>
<dbReference type="FunFam" id="1.10.10.10:FF:000001">
    <property type="entry name" value="LysR family transcriptional regulator"/>
    <property type="match status" value="1"/>
</dbReference>
<proteinExistence type="inferred from homology"/>
<name>A0AAE2SYM9_RHILE</name>
<dbReference type="PANTHER" id="PTHR30537:SF58">
    <property type="entry name" value="HTH-TYPE TRANSCRIPTIONAL REGULATOR PERR"/>
    <property type="match status" value="1"/>
</dbReference>
<evidence type="ECO:0000256" key="4">
    <source>
        <dbReference type="ARBA" id="ARBA00023163"/>
    </source>
</evidence>
<sequence length="300" mass="33229">MLNTISLSAMRIFEAAARLGSFRRAAEELNLSPSAVSHAIVRLESDLGASLFERSTRSIALTLAGQTLLLHASNAFEELRRGVELISSKKAQLLRLHCAPSFAAQVLSPRLPGFLKENPGIEVRVAASTNYARFVDNLFDADIVYGEPQNRDDLIVIPLGEELVFPMCSPEIAQRLKSPRDLLRHPLIRSDLKRIQWIDWFEANQLGSPPPPAMSFDRSFLALDAAVNSLGVALESNVLAARELESGKLVRPFSAGSRDNRYIGHYLAYPKTGTQRRLARIFADWLIQNMHRSTAAVATL</sequence>
<dbReference type="GO" id="GO:0003700">
    <property type="term" value="F:DNA-binding transcription factor activity"/>
    <property type="evidence" value="ECO:0007669"/>
    <property type="project" value="InterPro"/>
</dbReference>
<dbReference type="SUPFAM" id="SSF53850">
    <property type="entry name" value="Periplasmic binding protein-like II"/>
    <property type="match status" value="1"/>
</dbReference>
<keyword evidence="4" id="KW-0804">Transcription</keyword>
<dbReference type="InterPro" id="IPR058163">
    <property type="entry name" value="LysR-type_TF_proteobact-type"/>
</dbReference>
<protein>
    <recommendedName>
        <fullName evidence="6">HTH-type transcriptional regulator TtuA</fullName>
    </recommendedName>
    <alternativeName>
        <fullName evidence="7">Tartrate utilization transcriptional regulator</fullName>
    </alternativeName>
</protein>
<dbReference type="InterPro" id="IPR000847">
    <property type="entry name" value="LysR_HTH_N"/>
</dbReference>
<feature type="domain" description="HTH lysR-type" evidence="8">
    <location>
        <begin position="5"/>
        <end position="62"/>
    </location>
</feature>
<evidence type="ECO:0000313" key="9">
    <source>
        <dbReference type="EMBL" id="MBB4293187.1"/>
    </source>
</evidence>
<dbReference type="Proteomes" id="UP000538507">
    <property type="component" value="Unassembled WGS sequence"/>
</dbReference>
<gene>
    <name evidence="9" type="ORF">GGE16_005272</name>
</gene>
<dbReference type="Pfam" id="PF00126">
    <property type="entry name" value="HTH_1"/>
    <property type="match status" value="1"/>
</dbReference>
<dbReference type="Gene3D" id="3.40.190.10">
    <property type="entry name" value="Periplasmic binding protein-like II"/>
    <property type="match status" value="2"/>
</dbReference>
<dbReference type="InterPro" id="IPR005119">
    <property type="entry name" value="LysR_subst-bd"/>
</dbReference>
<organism evidence="9 10">
    <name type="scientific">Rhizobium leguminosarum</name>
    <dbReference type="NCBI Taxonomy" id="384"/>
    <lineage>
        <taxon>Bacteria</taxon>
        <taxon>Pseudomonadati</taxon>
        <taxon>Pseudomonadota</taxon>
        <taxon>Alphaproteobacteria</taxon>
        <taxon>Hyphomicrobiales</taxon>
        <taxon>Rhizobiaceae</taxon>
        <taxon>Rhizobium/Agrobacterium group</taxon>
        <taxon>Rhizobium</taxon>
    </lineage>
</organism>
<evidence type="ECO:0000256" key="3">
    <source>
        <dbReference type="ARBA" id="ARBA00023125"/>
    </source>
</evidence>
<dbReference type="GO" id="GO:0006351">
    <property type="term" value="P:DNA-templated transcription"/>
    <property type="evidence" value="ECO:0007669"/>
    <property type="project" value="TreeGrafter"/>
</dbReference>
<comment type="similarity">
    <text evidence="1">Belongs to the LysR transcriptional regulatory family.</text>
</comment>
<dbReference type="EMBL" id="JACIGO010000008">
    <property type="protein sequence ID" value="MBB4293187.1"/>
    <property type="molecule type" value="Genomic_DNA"/>
</dbReference>
<comment type="function">
    <text evidence="5">Transcriptional regulator of the ttuABCDE tartrate utilization operon.</text>
</comment>
<dbReference type="RefSeq" id="WP_183609800.1">
    <property type="nucleotide sequence ID" value="NZ_JACHAZ010000008.1"/>
</dbReference>
<dbReference type="CDD" id="cd08432">
    <property type="entry name" value="PBP2_GcdR_TrpI_HvrB_AmpR_like"/>
    <property type="match status" value="1"/>
</dbReference>
<keyword evidence="2" id="KW-0805">Transcription regulation</keyword>
<evidence type="ECO:0000256" key="2">
    <source>
        <dbReference type="ARBA" id="ARBA00023015"/>
    </source>
</evidence>
<reference evidence="9 10" key="1">
    <citation type="submission" date="2020-08" db="EMBL/GenBank/DDBJ databases">
        <title>Genomic Encyclopedia of Type Strains, Phase IV (KMG-V): Genome sequencing to study the core and pangenomes of soil and plant-associated prokaryotes.</title>
        <authorList>
            <person name="Whitman W."/>
        </authorList>
    </citation>
    <scope>NUCLEOTIDE SEQUENCE [LARGE SCALE GENOMIC DNA]</scope>
    <source>
        <strain evidence="9 10">SEMIA 415</strain>
    </source>
</reference>
<dbReference type="PROSITE" id="PS50931">
    <property type="entry name" value="HTH_LYSR"/>
    <property type="match status" value="1"/>
</dbReference>
<evidence type="ECO:0000256" key="5">
    <source>
        <dbReference type="ARBA" id="ARBA00054626"/>
    </source>
</evidence>
<comment type="caution">
    <text evidence="9">The sequence shown here is derived from an EMBL/GenBank/DDBJ whole genome shotgun (WGS) entry which is preliminary data.</text>
</comment>
<dbReference type="InterPro" id="IPR036388">
    <property type="entry name" value="WH-like_DNA-bd_sf"/>
</dbReference>
<dbReference type="Pfam" id="PF03466">
    <property type="entry name" value="LysR_substrate"/>
    <property type="match status" value="1"/>
</dbReference>
<dbReference type="PANTHER" id="PTHR30537">
    <property type="entry name" value="HTH-TYPE TRANSCRIPTIONAL REGULATOR"/>
    <property type="match status" value="1"/>
</dbReference>
<dbReference type="InterPro" id="IPR036390">
    <property type="entry name" value="WH_DNA-bd_sf"/>
</dbReference>
<accession>A0AAE2SYM9</accession>
<dbReference type="PRINTS" id="PR00039">
    <property type="entry name" value="HTHLYSR"/>
</dbReference>
<keyword evidence="3 9" id="KW-0238">DNA-binding</keyword>
<evidence type="ECO:0000256" key="6">
    <source>
        <dbReference type="ARBA" id="ARBA00067332"/>
    </source>
</evidence>
<dbReference type="SUPFAM" id="SSF46785">
    <property type="entry name" value="Winged helix' DNA-binding domain"/>
    <property type="match status" value="1"/>
</dbReference>
<evidence type="ECO:0000259" key="8">
    <source>
        <dbReference type="PROSITE" id="PS50931"/>
    </source>
</evidence>